<comment type="caution">
    <text evidence="2">The sequence shown here is derived from an EMBL/GenBank/DDBJ whole genome shotgun (WGS) entry which is preliminary data.</text>
</comment>
<protein>
    <submittedName>
        <fullName evidence="2">Uncharacterized protein</fullName>
    </submittedName>
</protein>
<organism evidence="2 3">
    <name type="scientific">Staurois parvus</name>
    <dbReference type="NCBI Taxonomy" id="386267"/>
    <lineage>
        <taxon>Eukaryota</taxon>
        <taxon>Metazoa</taxon>
        <taxon>Chordata</taxon>
        <taxon>Craniata</taxon>
        <taxon>Vertebrata</taxon>
        <taxon>Euteleostomi</taxon>
        <taxon>Amphibia</taxon>
        <taxon>Batrachia</taxon>
        <taxon>Anura</taxon>
        <taxon>Neobatrachia</taxon>
        <taxon>Ranoidea</taxon>
        <taxon>Ranidae</taxon>
        <taxon>Staurois</taxon>
    </lineage>
</organism>
<name>A0ABN9HJQ6_9NEOB</name>
<dbReference type="Proteomes" id="UP001162483">
    <property type="component" value="Unassembled WGS sequence"/>
</dbReference>
<feature type="region of interest" description="Disordered" evidence="1">
    <location>
        <begin position="20"/>
        <end position="45"/>
    </location>
</feature>
<reference evidence="2" key="1">
    <citation type="submission" date="2023-05" db="EMBL/GenBank/DDBJ databases">
        <authorList>
            <person name="Stuckert A."/>
        </authorList>
    </citation>
    <scope>NUCLEOTIDE SEQUENCE</scope>
</reference>
<dbReference type="EMBL" id="CATNWA010020996">
    <property type="protein sequence ID" value="CAI9620782.1"/>
    <property type="molecule type" value="Genomic_DNA"/>
</dbReference>
<keyword evidence="3" id="KW-1185">Reference proteome</keyword>
<evidence type="ECO:0000256" key="1">
    <source>
        <dbReference type="SAM" id="MobiDB-lite"/>
    </source>
</evidence>
<sequence>MRRRYRGPLTDFFGAWQQQRGAPKLPNPMTKLGNPQQCEETLKWD</sequence>
<accession>A0ABN9HJQ6</accession>
<feature type="non-terminal residue" evidence="2">
    <location>
        <position position="45"/>
    </location>
</feature>
<gene>
    <name evidence="2" type="ORF">SPARVUS_LOCUS16032854</name>
</gene>
<evidence type="ECO:0000313" key="3">
    <source>
        <dbReference type="Proteomes" id="UP001162483"/>
    </source>
</evidence>
<proteinExistence type="predicted"/>
<evidence type="ECO:0000313" key="2">
    <source>
        <dbReference type="EMBL" id="CAI9620782.1"/>
    </source>
</evidence>